<dbReference type="Gramene" id="OPUNC03G29990.1">
    <property type="protein sequence ID" value="OPUNC03G29990.1"/>
    <property type="gene ID" value="OPUNC03G29990"/>
</dbReference>
<keyword evidence="3" id="KW-1185">Reference proteome</keyword>
<dbReference type="GO" id="GO:0009507">
    <property type="term" value="C:chloroplast"/>
    <property type="evidence" value="ECO:0007669"/>
    <property type="project" value="TreeGrafter"/>
</dbReference>
<dbReference type="Pfam" id="PF13911">
    <property type="entry name" value="AhpC-TSA_2"/>
    <property type="match status" value="2"/>
</dbReference>
<protein>
    <recommendedName>
        <fullName evidence="4">Thioredoxin domain-containing protein</fullName>
    </recommendedName>
</protein>
<evidence type="ECO:0000313" key="2">
    <source>
        <dbReference type="EnsemblPlants" id="OPUNC03G29990.1"/>
    </source>
</evidence>
<sequence length="516" mass="54125">METAASLSRATLAGASAAPRAASTRVNRAVVLASRPRGGRLCWRRGRSSLTVSAAAGASSPVSPSPSPDGGSPGVWDALGGVSVLAAGTGDAVPLRDLWDPTEGVAVVALLRHFGCFCCWELASVLKESMAKFDAAGAKLIAIGVGTPDKARILADGLPFPVDSLYADPERKAYNVLGLYHGVGRTLFSPASAKIYSRFDSIKKATKNYTLEGTPADLTGVLQQGGMLVFRGKELLYSWKDEGTGDHAPLDDGFATSHAAMAAAAASTSLPRVSLPPSARPSAAPRRGLLIPGRRGCLRLRGSPATPAAAAGSPSVPSSSPEAGSGIGDALGGVAIFSAATGEPVLFRDLWDQNEGMAVVALLRHFGCPCCWELASVLTDTKEKFESAGVKLIAVGVGTPDKARILAERLPFPLDYLYADPERKAYDLLGLYFGIGRTFFNPASVKVFSRFDSLKEAVKNYTIEATPDDRASVLQQGGMFVFRGKELIYARKDEGTGDHAPLDDVLNICCKAPNNK</sequence>
<proteinExistence type="predicted"/>
<dbReference type="Proteomes" id="UP000026962">
    <property type="component" value="Chromosome 3"/>
</dbReference>
<dbReference type="EnsemblPlants" id="OPUNC03G29990.1">
    <property type="protein sequence ID" value="OPUNC03G29990.1"/>
    <property type="gene ID" value="OPUNC03G29990"/>
</dbReference>
<name>A0A0E0KIJ5_ORYPU</name>
<feature type="region of interest" description="Disordered" evidence="1">
    <location>
        <begin position="302"/>
        <end position="324"/>
    </location>
</feature>
<organism evidence="2">
    <name type="scientific">Oryza punctata</name>
    <name type="common">Red rice</name>
    <dbReference type="NCBI Taxonomy" id="4537"/>
    <lineage>
        <taxon>Eukaryota</taxon>
        <taxon>Viridiplantae</taxon>
        <taxon>Streptophyta</taxon>
        <taxon>Embryophyta</taxon>
        <taxon>Tracheophyta</taxon>
        <taxon>Spermatophyta</taxon>
        <taxon>Magnoliopsida</taxon>
        <taxon>Liliopsida</taxon>
        <taxon>Poales</taxon>
        <taxon>Poaceae</taxon>
        <taxon>BOP clade</taxon>
        <taxon>Oryzoideae</taxon>
        <taxon>Oryzeae</taxon>
        <taxon>Oryzinae</taxon>
        <taxon>Oryza</taxon>
    </lineage>
</organism>
<dbReference type="STRING" id="4537.A0A0E0KIJ5"/>
<dbReference type="HOGENOM" id="CLU_046774_0_0_1"/>
<dbReference type="SUPFAM" id="SSF52833">
    <property type="entry name" value="Thioredoxin-like"/>
    <property type="match status" value="2"/>
</dbReference>
<dbReference type="FunFam" id="3.40.30.10:FF:000166">
    <property type="entry name" value="Thioredoxin-like protein AAED1, chloroplastic"/>
    <property type="match status" value="2"/>
</dbReference>
<dbReference type="InterPro" id="IPR036249">
    <property type="entry name" value="Thioredoxin-like_sf"/>
</dbReference>
<evidence type="ECO:0000313" key="3">
    <source>
        <dbReference type="Proteomes" id="UP000026962"/>
    </source>
</evidence>
<dbReference type="InterPro" id="IPR032801">
    <property type="entry name" value="PXL2A/B/C"/>
</dbReference>
<dbReference type="AlphaFoldDB" id="A0A0E0KIJ5"/>
<accession>A0A0E0KIJ5</accession>
<reference evidence="2" key="1">
    <citation type="submission" date="2015-04" db="UniProtKB">
        <authorList>
            <consortium name="EnsemblPlants"/>
        </authorList>
    </citation>
    <scope>IDENTIFICATION</scope>
</reference>
<dbReference type="OMA" id="GKSCCTH"/>
<dbReference type="Gene3D" id="3.40.30.10">
    <property type="entry name" value="Glutaredoxin"/>
    <property type="match status" value="2"/>
</dbReference>
<dbReference type="PANTHER" id="PTHR28630:SF23">
    <property type="entry name" value="THIOREDOXIN SUPERFAMILY PROTEIN"/>
    <property type="match status" value="1"/>
</dbReference>
<evidence type="ECO:0000256" key="1">
    <source>
        <dbReference type="SAM" id="MobiDB-lite"/>
    </source>
</evidence>
<dbReference type="PANTHER" id="PTHR28630">
    <property type="match status" value="1"/>
</dbReference>
<feature type="region of interest" description="Disordered" evidence="1">
    <location>
        <begin position="54"/>
        <end position="73"/>
    </location>
</feature>
<reference evidence="2" key="2">
    <citation type="submission" date="2018-05" db="EMBL/GenBank/DDBJ databases">
        <title>OpunRS2 (Oryza punctata Reference Sequence Version 2).</title>
        <authorList>
            <person name="Zhang J."/>
            <person name="Kudrna D."/>
            <person name="Lee S."/>
            <person name="Talag J."/>
            <person name="Welchert J."/>
            <person name="Wing R.A."/>
        </authorList>
    </citation>
    <scope>NUCLEOTIDE SEQUENCE [LARGE SCALE GENOMIC DNA]</scope>
</reference>
<dbReference type="CDD" id="cd02970">
    <property type="entry name" value="PRX_like2"/>
    <property type="match status" value="2"/>
</dbReference>
<evidence type="ECO:0008006" key="4">
    <source>
        <dbReference type="Google" id="ProtNLM"/>
    </source>
</evidence>
<dbReference type="eggNOG" id="KOG4498">
    <property type="taxonomic scope" value="Eukaryota"/>
</dbReference>